<evidence type="ECO:0000256" key="5">
    <source>
        <dbReference type="ARBA" id="ARBA00022842"/>
    </source>
</evidence>
<dbReference type="NCBIfam" id="NF008140">
    <property type="entry name" value="PRK10888.1"/>
    <property type="match status" value="1"/>
</dbReference>
<dbReference type="PROSITE" id="PS00444">
    <property type="entry name" value="POLYPRENYL_SYNTHASE_2"/>
    <property type="match status" value="1"/>
</dbReference>
<dbReference type="SUPFAM" id="SSF48576">
    <property type="entry name" value="Terpenoid synthases"/>
    <property type="match status" value="1"/>
</dbReference>
<dbReference type="PANTHER" id="PTHR12001">
    <property type="entry name" value="GERANYLGERANYL PYROPHOSPHATE SYNTHASE"/>
    <property type="match status" value="1"/>
</dbReference>
<dbReference type="EMBL" id="BJUS01000048">
    <property type="protein sequence ID" value="GEK74508.1"/>
    <property type="molecule type" value="Genomic_DNA"/>
</dbReference>
<name>A0ABQ0U7P9_9GAMM</name>
<gene>
    <name evidence="7" type="primary">ispB</name>
    <name evidence="7" type="ORF">HHA04nite_30520</name>
</gene>
<dbReference type="Gene3D" id="1.10.600.10">
    <property type="entry name" value="Farnesyl Diphosphate Synthase"/>
    <property type="match status" value="1"/>
</dbReference>
<comment type="caution">
    <text evidence="7">The sequence shown here is derived from an EMBL/GenBank/DDBJ whole genome shotgun (WGS) entry which is preliminary data.</text>
</comment>
<evidence type="ECO:0000313" key="8">
    <source>
        <dbReference type="Proteomes" id="UP000321121"/>
    </source>
</evidence>
<dbReference type="InterPro" id="IPR000092">
    <property type="entry name" value="Polyprenyl_synt"/>
</dbReference>
<proteinExistence type="inferred from homology"/>
<dbReference type="Pfam" id="PF00348">
    <property type="entry name" value="polyprenyl_synt"/>
    <property type="match status" value="1"/>
</dbReference>
<evidence type="ECO:0000313" key="7">
    <source>
        <dbReference type="EMBL" id="GEK74508.1"/>
    </source>
</evidence>
<accession>A0ABQ0U7P9</accession>
<keyword evidence="4" id="KW-0479">Metal-binding</keyword>
<comment type="cofactor">
    <cofactor evidence="1">
        <name>Mg(2+)</name>
        <dbReference type="ChEBI" id="CHEBI:18420"/>
    </cofactor>
</comment>
<keyword evidence="8" id="KW-1185">Reference proteome</keyword>
<evidence type="ECO:0000256" key="3">
    <source>
        <dbReference type="ARBA" id="ARBA00022679"/>
    </source>
</evidence>
<comment type="similarity">
    <text evidence="2 6">Belongs to the FPP/GGPP synthase family.</text>
</comment>
<organism evidence="7 8">
    <name type="scientific">Halomonas halophila</name>
    <dbReference type="NCBI Taxonomy" id="29573"/>
    <lineage>
        <taxon>Bacteria</taxon>
        <taxon>Pseudomonadati</taxon>
        <taxon>Pseudomonadota</taxon>
        <taxon>Gammaproteobacteria</taxon>
        <taxon>Oceanospirillales</taxon>
        <taxon>Halomonadaceae</taxon>
        <taxon>Halomonas</taxon>
    </lineage>
</organism>
<dbReference type="CDD" id="cd00685">
    <property type="entry name" value="Trans_IPPS_HT"/>
    <property type="match status" value="1"/>
</dbReference>
<keyword evidence="3 6" id="KW-0808">Transferase</keyword>
<dbReference type="PANTHER" id="PTHR12001:SF69">
    <property type="entry name" value="ALL TRANS-POLYPRENYL-DIPHOSPHATE SYNTHASE PDSS1"/>
    <property type="match status" value="1"/>
</dbReference>
<sequence>MTLTPRPAPGASRTDAARRPHHFVDAAFMSANPSSPQLENAVPASPIHAVVAEDFAAVNRTILEQLASKVPLVETIGQYIIDSGGKRLRPLLVLLAARSLGVEGDRHITLATLIEFMHTSTLLHDDVVDESHMRRGKATANDAWGNAPSVLVGDFLYSRSFQMMVDVGSMRIMEVLSAATCTIAEGEVQQLTNVGNPDVDEAAYFETIQGKTAMLFEAASHSGALLAGATPEQEDALRLYGRYLGLAFQLVDDLLDYQGDAEAMGKNVGDDLAEGKPTLPLIQAMAAGTAEQAKVVRQAIRQGGLERLDEVLAIVGETGALEYTRAKAEEMSAKALAQLDALPDSPYRNSMAELARLAVERRN</sequence>
<evidence type="ECO:0000256" key="2">
    <source>
        <dbReference type="ARBA" id="ARBA00006706"/>
    </source>
</evidence>
<reference evidence="7 8" key="1">
    <citation type="submission" date="2019-07" db="EMBL/GenBank/DDBJ databases">
        <title>Whole genome shotgun sequence of Halomonas halophila NBRC 102604.</title>
        <authorList>
            <person name="Hosoyama A."/>
            <person name="Uohara A."/>
            <person name="Ohji S."/>
            <person name="Ichikawa N."/>
        </authorList>
    </citation>
    <scope>NUCLEOTIDE SEQUENCE [LARGE SCALE GENOMIC DNA]</scope>
    <source>
        <strain evidence="7 8">NBRC 102604</strain>
    </source>
</reference>
<dbReference type="Proteomes" id="UP000321121">
    <property type="component" value="Unassembled WGS sequence"/>
</dbReference>
<evidence type="ECO:0000256" key="4">
    <source>
        <dbReference type="ARBA" id="ARBA00022723"/>
    </source>
</evidence>
<protein>
    <submittedName>
        <fullName evidence="7">Octaprenyl-diphosphate synthase</fullName>
    </submittedName>
</protein>
<evidence type="ECO:0000256" key="6">
    <source>
        <dbReference type="RuleBase" id="RU004466"/>
    </source>
</evidence>
<evidence type="ECO:0000256" key="1">
    <source>
        <dbReference type="ARBA" id="ARBA00001946"/>
    </source>
</evidence>
<dbReference type="PROSITE" id="PS00723">
    <property type="entry name" value="POLYPRENYL_SYNTHASE_1"/>
    <property type="match status" value="1"/>
</dbReference>
<dbReference type="InterPro" id="IPR033749">
    <property type="entry name" value="Polyprenyl_synt_CS"/>
</dbReference>
<dbReference type="InterPro" id="IPR008949">
    <property type="entry name" value="Isoprenoid_synthase_dom_sf"/>
</dbReference>
<keyword evidence="5" id="KW-0460">Magnesium</keyword>
<dbReference type="SFLD" id="SFLDS00005">
    <property type="entry name" value="Isoprenoid_Synthase_Type_I"/>
    <property type="match status" value="1"/>
</dbReference>